<name>A0A644UR29_9ZZZZ</name>
<evidence type="ECO:0000259" key="2">
    <source>
        <dbReference type="Pfam" id="PF20469"/>
    </source>
</evidence>
<protein>
    <submittedName>
        <fullName evidence="3">Uncharacterized protein</fullName>
    </submittedName>
</protein>
<reference evidence="3" key="1">
    <citation type="submission" date="2019-08" db="EMBL/GenBank/DDBJ databases">
        <authorList>
            <person name="Kucharzyk K."/>
            <person name="Murdoch R.W."/>
            <person name="Higgins S."/>
            <person name="Loffler F."/>
        </authorList>
    </citation>
    <scope>NUCLEOTIDE SEQUENCE</scope>
</reference>
<dbReference type="InterPro" id="IPR034139">
    <property type="entry name" value="TOPRIM_OLD"/>
</dbReference>
<dbReference type="Pfam" id="PF13175">
    <property type="entry name" value="AAA_15"/>
    <property type="match status" value="1"/>
</dbReference>
<gene>
    <name evidence="3" type="ORF">SDC9_27166</name>
</gene>
<dbReference type="PANTHER" id="PTHR43581">
    <property type="entry name" value="ATP/GTP PHOSPHATASE"/>
    <property type="match status" value="1"/>
</dbReference>
<dbReference type="AlphaFoldDB" id="A0A644UR29"/>
<proteinExistence type="predicted"/>
<dbReference type="InterPro" id="IPR027417">
    <property type="entry name" value="P-loop_NTPase"/>
</dbReference>
<dbReference type="SUPFAM" id="SSF52540">
    <property type="entry name" value="P-loop containing nucleoside triphosphate hydrolases"/>
    <property type="match status" value="1"/>
</dbReference>
<dbReference type="EMBL" id="VSSQ01000147">
    <property type="protein sequence ID" value="MPL81252.1"/>
    <property type="molecule type" value="Genomic_DNA"/>
</dbReference>
<comment type="caution">
    <text evidence="3">The sequence shown here is derived from an EMBL/GenBank/DDBJ whole genome shotgun (WGS) entry which is preliminary data.</text>
</comment>
<feature type="domain" description="OLD protein-like TOPRIM" evidence="2">
    <location>
        <begin position="390"/>
        <end position="459"/>
    </location>
</feature>
<dbReference type="Gene3D" id="3.40.50.300">
    <property type="entry name" value="P-loop containing nucleotide triphosphate hydrolases"/>
    <property type="match status" value="1"/>
</dbReference>
<dbReference type="InterPro" id="IPR051396">
    <property type="entry name" value="Bact_Antivir_Def_Nuclease"/>
</dbReference>
<accession>A0A644UR29</accession>
<dbReference type="Pfam" id="PF20469">
    <property type="entry name" value="OLD-like_TOPRIM"/>
    <property type="match status" value="1"/>
</dbReference>
<evidence type="ECO:0000313" key="3">
    <source>
        <dbReference type="EMBL" id="MPL81252.1"/>
    </source>
</evidence>
<dbReference type="PANTHER" id="PTHR43581:SF4">
    <property type="entry name" value="ATP_GTP PHOSPHATASE"/>
    <property type="match status" value="1"/>
</dbReference>
<feature type="domain" description="Endonuclease GajA/Old nuclease/RecF-like AAA" evidence="1">
    <location>
        <begin position="1"/>
        <end position="343"/>
    </location>
</feature>
<evidence type="ECO:0000259" key="1">
    <source>
        <dbReference type="Pfam" id="PF13175"/>
    </source>
</evidence>
<organism evidence="3">
    <name type="scientific">bioreactor metagenome</name>
    <dbReference type="NCBI Taxonomy" id="1076179"/>
    <lineage>
        <taxon>unclassified sequences</taxon>
        <taxon>metagenomes</taxon>
        <taxon>ecological metagenomes</taxon>
    </lineage>
</organism>
<dbReference type="InterPro" id="IPR041685">
    <property type="entry name" value="AAA_GajA/Old/RecF-like"/>
</dbReference>
<dbReference type="CDD" id="cd01026">
    <property type="entry name" value="TOPRIM_OLD"/>
    <property type="match status" value="1"/>
</dbReference>
<sequence>MYLHELKIWNFRKYGIKGNDFATADSGVTVEFQDGVNVLIGENNSGKTTIVDAIRLVLKTQSQDFFQVEDKDFHQTESGYRTTELKIECTFKGFSHHDAAHFLEWIGFDNKEREGEQQEYILKVWLCAKRKNNSVIQYTRAGLDSDGTYLEGEARELLKVVYLKPLRDALAEMTHGSQSRLAQILKSHPIFISKNDETGIKEKHELEKKYKKLKDEVDDFFKDEKEDGSTITQTLKKFLEEFLLKSDKKDAVIQLTGTELTDILKQLDLVLEENKSGLGSLNLLFIAAELLLHQECKQGLKLTLIEELEAHLHPQYQLRLIDFIVKQKKEYGQFILTTHSTTLASQIKLNNLIICQGNNVFPMKEGYTGLDPSDYRFLERFLDTTKANLFFARGIILVEGESENLLIPTIAKLINRPLNEYGVSIVNVGNKAYRRYAKIYIRKGEPQFSIKVSIISDMDIPVLESYIGLKDAPEILKINNKVIDELRTIVGECVDLNYIPEYFTSKASFLDFINANKKVKPFPQSKPSISKMLNIYYEKRYKESLTDEILKNLREEKELELKKEWINYTNINLFLAKNWTLEYEIAKSKLYKELIKAFRIAKFEKYNPERALDIEIYGSFSNEINKDYAEDNLSSQDTYDIFSPINNGLVSKVAVAQHLSELLLMENNQDRIVEILNNDPNLKYIVDAICHVTEPLTN</sequence>